<evidence type="ECO:0000313" key="2">
    <source>
        <dbReference type="EMBL" id="MFC0208650.1"/>
    </source>
</evidence>
<keyword evidence="3" id="KW-1185">Reference proteome</keyword>
<feature type="transmembrane region" description="Helical" evidence="1">
    <location>
        <begin position="88"/>
        <end position="110"/>
    </location>
</feature>
<evidence type="ECO:0000313" key="3">
    <source>
        <dbReference type="Proteomes" id="UP001589755"/>
    </source>
</evidence>
<proteinExistence type="predicted"/>
<keyword evidence="1" id="KW-0472">Membrane</keyword>
<dbReference type="EMBL" id="JBHLXD010000013">
    <property type="protein sequence ID" value="MFC0208650.1"/>
    <property type="molecule type" value="Genomic_DNA"/>
</dbReference>
<keyword evidence="1" id="KW-1133">Transmembrane helix</keyword>
<accession>A0ABV6D7Q9</accession>
<keyword evidence="1" id="KW-0812">Transmembrane</keyword>
<reference evidence="2 3" key="1">
    <citation type="submission" date="2024-09" db="EMBL/GenBank/DDBJ databases">
        <authorList>
            <person name="Sun Q."/>
            <person name="Mori K."/>
        </authorList>
    </citation>
    <scope>NUCLEOTIDE SEQUENCE [LARGE SCALE GENOMIC DNA]</scope>
    <source>
        <strain evidence="2 3">CCM 8543</strain>
    </source>
</reference>
<protein>
    <submittedName>
        <fullName evidence="2">Uncharacterized protein</fullName>
    </submittedName>
</protein>
<organism evidence="2 3">
    <name type="scientific">Chelativorans intermedius</name>
    <dbReference type="NCBI Taxonomy" id="515947"/>
    <lineage>
        <taxon>Bacteria</taxon>
        <taxon>Pseudomonadati</taxon>
        <taxon>Pseudomonadota</taxon>
        <taxon>Alphaproteobacteria</taxon>
        <taxon>Hyphomicrobiales</taxon>
        <taxon>Phyllobacteriaceae</taxon>
        <taxon>Chelativorans</taxon>
    </lineage>
</organism>
<gene>
    <name evidence="2" type="ORF">ACFFJ2_09590</name>
</gene>
<feature type="transmembrane region" description="Helical" evidence="1">
    <location>
        <begin position="6"/>
        <end position="29"/>
    </location>
</feature>
<evidence type="ECO:0000256" key="1">
    <source>
        <dbReference type="SAM" id="Phobius"/>
    </source>
</evidence>
<comment type="caution">
    <text evidence="2">The sequence shown here is derived from an EMBL/GenBank/DDBJ whole genome shotgun (WGS) entry which is preliminary data.</text>
</comment>
<sequence length="113" mass="13205">MPGRLLVIIFLLSMALVLYGWWQILALAFHLEKRRFGWSDEEALTKFVSLRRPRGRQGRKRMHRYIREDLRAHAEATGQWRRHRNARLALSAGYAAAAAAVFTWVLSTVLESW</sequence>
<dbReference type="Proteomes" id="UP001589755">
    <property type="component" value="Unassembled WGS sequence"/>
</dbReference>
<dbReference type="RefSeq" id="WP_261522020.1">
    <property type="nucleotide sequence ID" value="NZ_JAODNW010000021.1"/>
</dbReference>
<name>A0ABV6D7Q9_9HYPH</name>